<dbReference type="Pfam" id="PF01497">
    <property type="entry name" value="Peripla_BP_2"/>
    <property type="match status" value="1"/>
</dbReference>
<evidence type="ECO:0000259" key="2">
    <source>
        <dbReference type="PROSITE" id="PS50983"/>
    </source>
</evidence>
<proteinExistence type="predicted"/>
<dbReference type="PANTHER" id="PTHR30535">
    <property type="entry name" value="VITAMIN B12-BINDING PROTEIN"/>
    <property type="match status" value="1"/>
</dbReference>
<sequence>MKRQSFGAVMALWVAASGVFASGSASADQPAAEPLPPAGVLAIGGDMTEIVYALDQGHRLLARDSTSTWPEAARALPDVGYMRALSPEAVLSVGPSLILSAEGAGPPETLDVLRAADIDFVEVTGGFDGAAIAAKIRTIGDALGVPGKADTLAQEVTTALAAAKARADANPDPRKRVLFVLSAAGGKLTVGGAETGADAVIRLAGGVNAAEGFDGYKQLSDEAAAVAAPDVILMMERGGDHGTTADVLFSLPALAITPAADTRTLIKIDGLKLLGFGPRTAEAVTELNTLLYGG</sequence>
<protein>
    <submittedName>
        <fullName evidence="3">Iron complex transport system substrate-binding protein</fullName>
    </submittedName>
</protein>
<dbReference type="InterPro" id="IPR050902">
    <property type="entry name" value="ABC_Transporter_SBP"/>
</dbReference>
<evidence type="ECO:0000256" key="1">
    <source>
        <dbReference type="SAM" id="SignalP"/>
    </source>
</evidence>
<keyword evidence="1" id="KW-0732">Signal</keyword>
<comment type="caution">
    <text evidence="3">The sequence shown here is derived from an EMBL/GenBank/DDBJ whole genome shotgun (WGS) entry which is preliminary data.</text>
</comment>
<feature type="signal peptide" evidence="1">
    <location>
        <begin position="1"/>
        <end position="27"/>
    </location>
</feature>
<dbReference type="AlphaFoldDB" id="A0A975ZNQ4"/>
<gene>
    <name evidence="3" type="ORF">SAMN04487940_10819</name>
</gene>
<accession>A0A975ZNQ4</accession>
<dbReference type="Gene3D" id="3.40.50.1980">
    <property type="entry name" value="Nitrogenase molybdenum iron protein domain"/>
    <property type="match status" value="2"/>
</dbReference>
<name>A0A975ZNQ4_9RHOB</name>
<keyword evidence="4" id="KW-1185">Reference proteome</keyword>
<reference evidence="3 4" key="1">
    <citation type="submission" date="2016-10" db="EMBL/GenBank/DDBJ databases">
        <authorList>
            <person name="Varghese N."/>
            <person name="Submissions S."/>
        </authorList>
    </citation>
    <scope>NUCLEOTIDE SEQUENCE [LARGE SCALE GENOMIC DNA]</scope>
    <source>
        <strain evidence="3 4">FF3</strain>
    </source>
</reference>
<dbReference type="PANTHER" id="PTHR30535:SF4">
    <property type="entry name" value="HEMIN-BINDING PERIPLASMIC PROTEIN HMUT"/>
    <property type="match status" value="1"/>
</dbReference>
<dbReference type="EMBL" id="FNYY01000008">
    <property type="protein sequence ID" value="SEJ62140.1"/>
    <property type="molecule type" value="Genomic_DNA"/>
</dbReference>
<dbReference type="PROSITE" id="PS50983">
    <property type="entry name" value="FE_B12_PBP"/>
    <property type="match status" value="1"/>
</dbReference>
<dbReference type="GeneID" id="80818691"/>
<dbReference type="SUPFAM" id="SSF53807">
    <property type="entry name" value="Helical backbone' metal receptor"/>
    <property type="match status" value="1"/>
</dbReference>
<dbReference type="RefSeq" id="WP_139211353.1">
    <property type="nucleotide sequence ID" value="NZ_CATMKJ010000007.1"/>
</dbReference>
<feature type="domain" description="Fe/B12 periplasmic-binding" evidence="2">
    <location>
        <begin position="39"/>
        <end position="294"/>
    </location>
</feature>
<evidence type="ECO:0000313" key="4">
    <source>
        <dbReference type="Proteomes" id="UP000182932"/>
    </source>
</evidence>
<dbReference type="Proteomes" id="UP000182932">
    <property type="component" value="Unassembled WGS sequence"/>
</dbReference>
<feature type="chain" id="PRO_5036940166" evidence="1">
    <location>
        <begin position="28"/>
        <end position="294"/>
    </location>
</feature>
<evidence type="ECO:0000313" key="3">
    <source>
        <dbReference type="EMBL" id="SEJ62140.1"/>
    </source>
</evidence>
<organism evidence="3 4">
    <name type="scientific">Marinovum algicola</name>
    <dbReference type="NCBI Taxonomy" id="42444"/>
    <lineage>
        <taxon>Bacteria</taxon>
        <taxon>Pseudomonadati</taxon>
        <taxon>Pseudomonadota</taxon>
        <taxon>Alphaproteobacteria</taxon>
        <taxon>Rhodobacterales</taxon>
        <taxon>Roseobacteraceae</taxon>
        <taxon>Marinovum</taxon>
    </lineage>
</organism>
<dbReference type="InterPro" id="IPR002491">
    <property type="entry name" value="ABC_transptr_periplasmic_BD"/>
</dbReference>